<keyword evidence="7 11" id="KW-0106">Calcium</keyword>
<keyword evidence="6 10" id="KW-0378">Hydrolase</keyword>
<accession>A0AA97IUN9</accession>
<dbReference type="InterPro" id="IPR002642">
    <property type="entry name" value="LysoPLipase_cat_dom"/>
</dbReference>
<evidence type="ECO:0000256" key="9">
    <source>
        <dbReference type="ARBA" id="ARBA00023098"/>
    </source>
</evidence>
<evidence type="ECO:0000313" key="14">
    <source>
        <dbReference type="Proteomes" id="UP001190640"/>
    </source>
</evidence>
<evidence type="ECO:0000313" key="15">
    <source>
        <dbReference type="RefSeq" id="XP_054825913.1"/>
    </source>
</evidence>
<dbReference type="SUPFAM" id="SSF52151">
    <property type="entry name" value="FabD/lysophospholipase-like"/>
    <property type="match status" value="1"/>
</dbReference>
<evidence type="ECO:0000256" key="10">
    <source>
        <dbReference type="PROSITE-ProRule" id="PRU00555"/>
    </source>
</evidence>
<dbReference type="Gene3D" id="2.60.40.150">
    <property type="entry name" value="C2 domain"/>
    <property type="match status" value="1"/>
</dbReference>
<evidence type="ECO:0000256" key="4">
    <source>
        <dbReference type="ARBA" id="ARBA00022490"/>
    </source>
</evidence>
<sequence length="857" mass="97411">MHAVEDESSVSMATNVTYTIYNRTGTNIPKVDSICITLDGNNKKSELHPFYNLKVKVLRARNIHGLDLLSKADCYVALKLPTASPLVKRTQVVYNSSDPEWNETFEYRIHSAVKNVLEFTFYNRDIVLSGLSSHATSITFDIENIVPGETLHHTFVLNSQEKRAELDVEFHLEESPDPPSEVLTNGILVVHPCLRIQGTINKNKKRWILKENCLIKLSVPGSFENYSSTFCGSDSDKMQKIPFVFHVHKDIFPELKLDVVQTAPELEEGWSEDLHMKTSLVGNGSIPLSQLPLGKEVDLSVPIGKEQSVDLTVKVEENPEDIDVHLSSDLSKGEREFLERRKEIISPALKKILGLDIAPRKNEVPIVAVLASGGGMRAMTGCYGNLLGLQQLGLLHVLTYFCGVSGSIWCMATLYKDSHWSNKDLQDAIKNARTVVTNTKVGAFSAEQLAYYFQELVALEKTGRKTTLVDLWGLIIEYILNKKKDPAKLSDQQEAVRWGQNPYPIYAAQSVRTNVSSSEFTEWCEYTPYEFGIHKYQASINIEDYGSKFFMGSLREKHEEPRICFLHGIWASAFAANIDDIWEETFSSEMKFIDSLKDAFRAIDELRGYQSVDPAMIKTWVIMPGGAFTQLFNSLFKSRITSGEIFNFLQGMNLHRDYVNDKQFVAWKEAHLDAVPNQLTPGEESLHLVDAGLAINSAFPLVVMPERDVDLILSLNYSWQAPFEVLHQAQRYCEDRGIPFPHIVVTEHDRRNPKECYMYLHPKNPKAPIVLHFPLVNNTFRKYKAPGIKRETEEEKSYGDFHVHRERTPYGSINLTFSPTDFDRLLDLSYYNIINNKDAILNALSLALKRRKLKQQK</sequence>
<feature type="domain" description="C2" evidence="12">
    <location>
        <begin position="30"/>
        <end position="155"/>
    </location>
</feature>
<dbReference type="GO" id="GO:0032587">
    <property type="term" value="C:ruffle membrane"/>
    <property type="evidence" value="ECO:0007669"/>
    <property type="project" value="TreeGrafter"/>
</dbReference>
<comment type="subcellular location">
    <subcellularLocation>
        <location evidence="2">Cytoplasm</location>
        <location evidence="2">Cytosol</location>
    </subcellularLocation>
    <subcellularLocation>
        <location evidence="1">Membrane</location>
        <topology evidence="1">Peripheral membrane protein</topology>
    </subcellularLocation>
</comment>
<dbReference type="SUPFAM" id="SSF49562">
    <property type="entry name" value="C2 domain (Calcium/lipid-binding domain, CaLB)"/>
    <property type="match status" value="1"/>
</dbReference>
<keyword evidence="5 11" id="KW-0479">Metal-binding</keyword>
<name>A0AA97IUN9_EUBMA</name>
<evidence type="ECO:0000256" key="3">
    <source>
        <dbReference type="ARBA" id="ARBA00013278"/>
    </source>
</evidence>
<dbReference type="Proteomes" id="UP001190640">
    <property type="component" value="Chromosome 2"/>
</dbReference>
<keyword evidence="9 10" id="KW-0443">Lipid metabolism</keyword>
<dbReference type="SMART" id="SM00022">
    <property type="entry name" value="PLAc"/>
    <property type="match status" value="1"/>
</dbReference>
<dbReference type="Pfam" id="PF18695">
    <property type="entry name" value="cPLA2_C2"/>
    <property type="match status" value="1"/>
</dbReference>
<reference evidence="15" key="1">
    <citation type="submission" date="2025-08" db="UniProtKB">
        <authorList>
            <consortium name="RefSeq"/>
        </authorList>
    </citation>
    <scope>IDENTIFICATION</scope>
    <source>
        <tissue evidence="15">Blood</tissue>
    </source>
</reference>
<dbReference type="GO" id="GO:0047498">
    <property type="term" value="F:calcium-dependent phospholipase A2 activity"/>
    <property type="evidence" value="ECO:0007669"/>
    <property type="project" value="TreeGrafter"/>
</dbReference>
<dbReference type="InterPro" id="IPR016035">
    <property type="entry name" value="Acyl_Trfase/lysoPLipase"/>
</dbReference>
<dbReference type="InterPro" id="IPR000008">
    <property type="entry name" value="C2_dom"/>
</dbReference>
<dbReference type="GO" id="GO:0046475">
    <property type="term" value="P:glycerophospholipid catabolic process"/>
    <property type="evidence" value="ECO:0007669"/>
    <property type="project" value="TreeGrafter"/>
</dbReference>
<evidence type="ECO:0000259" key="12">
    <source>
        <dbReference type="PROSITE" id="PS50004"/>
    </source>
</evidence>
<dbReference type="InterPro" id="IPR035892">
    <property type="entry name" value="C2_domain_sf"/>
</dbReference>
<organism evidence="14 15">
    <name type="scientific">Eublepharis macularius</name>
    <name type="common">Leopard gecko</name>
    <name type="synonym">Cyrtodactylus macularius</name>
    <dbReference type="NCBI Taxonomy" id="481883"/>
    <lineage>
        <taxon>Eukaryota</taxon>
        <taxon>Metazoa</taxon>
        <taxon>Chordata</taxon>
        <taxon>Craniata</taxon>
        <taxon>Vertebrata</taxon>
        <taxon>Euteleostomi</taxon>
        <taxon>Lepidosauria</taxon>
        <taxon>Squamata</taxon>
        <taxon>Bifurcata</taxon>
        <taxon>Gekkota</taxon>
        <taxon>Eublepharidae</taxon>
        <taxon>Eublepharinae</taxon>
        <taxon>Eublepharis</taxon>
    </lineage>
</organism>
<dbReference type="GO" id="GO:0005829">
    <property type="term" value="C:cytosol"/>
    <property type="evidence" value="ECO:0007669"/>
    <property type="project" value="UniProtKB-SubCell"/>
</dbReference>
<dbReference type="InterPro" id="IPR040723">
    <property type="entry name" value="cPLA2_C2"/>
</dbReference>
<proteinExistence type="predicted"/>
<dbReference type="PROSITE" id="PS50004">
    <property type="entry name" value="C2"/>
    <property type="match status" value="1"/>
</dbReference>
<dbReference type="Pfam" id="PF00168">
    <property type="entry name" value="C2"/>
    <property type="match status" value="1"/>
</dbReference>
<dbReference type="RefSeq" id="XP_054825913.1">
    <property type="nucleotide sequence ID" value="XM_054969938.1"/>
</dbReference>
<dbReference type="Gene3D" id="3.40.1090.10">
    <property type="entry name" value="Cytosolic phospholipase A2 catalytic domain"/>
    <property type="match status" value="1"/>
</dbReference>
<evidence type="ECO:0000256" key="7">
    <source>
        <dbReference type="ARBA" id="ARBA00022837"/>
    </source>
</evidence>
<comment type="catalytic activity">
    <reaction evidence="11">
        <text>a 1,2-diacyl-sn-glycero-3-phosphocholine + H2O = a 1-acyl-sn-glycero-3-phosphocholine + a fatty acid + H(+)</text>
        <dbReference type="Rhea" id="RHEA:15801"/>
        <dbReference type="ChEBI" id="CHEBI:15377"/>
        <dbReference type="ChEBI" id="CHEBI:15378"/>
        <dbReference type="ChEBI" id="CHEBI:28868"/>
        <dbReference type="ChEBI" id="CHEBI:57643"/>
        <dbReference type="ChEBI" id="CHEBI:58168"/>
        <dbReference type="EC" id="3.1.1.4"/>
    </reaction>
</comment>
<dbReference type="GO" id="GO:0005509">
    <property type="term" value="F:calcium ion binding"/>
    <property type="evidence" value="ECO:0007669"/>
    <property type="project" value="TreeGrafter"/>
</dbReference>
<dbReference type="KEGG" id="emc:129323406"/>
<evidence type="ECO:0000256" key="2">
    <source>
        <dbReference type="ARBA" id="ARBA00004514"/>
    </source>
</evidence>
<evidence type="ECO:0000259" key="13">
    <source>
        <dbReference type="PROSITE" id="PS51210"/>
    </source>
</evidence>
<dbReference type="GO" id="GO:0005544">
    <property type="term" value="F:calcium-dependent phospholipid binding"/>
    <property type="evidence" value="ECO:0007669"/>
    <property type="project" value="TreeGrafter"/>
</dbReference>
<dbReference type="PANTHER" id="PTHR10728:SF22">
    <property type="entry name" value="CYTOSOLIC PHOSPHOLIPASE A2 ZETA"/>
    <property type="match status" value="1"/>
</dbReference>
<evidence type="ECO:0000256" key="8">
    <source>
        <dbReference type="ARBA" id="ARBA00022963"/>
    </source>
</evidence>
<keyword evidence="8 10" id="KW-0442">Lipid degradation</keyword>
<dbReference type="SMART" id="SM00239">
    <property type="entry name" value="C2"/>
    <property type="match status" value="1"/>
</dbReference>
<keyword evidence="14" id="KW-1185">Reference proteome</keyword>
<evidence type="ECO:0000256" key="6">
    <source>
        <dbReference type="ARBA" id="ARBA00022801"/>
    </source>
</evidence>
<comment type="domain">
    <text evidence="11">The N-terminal C2 domain associates with lipid membranes upon calcium binding.</text>
</comment>
<evidence type="ECO:0000256" key="11">
    <source>
        <dbReference type="RuleBase" id="RU362102"/>
    </source>
</evidence>
<dbReference type="EC" id="3.1.1.4" evidence="3 11"/>
<dbReference type="PANTHER" id="PTHR10728">
    <property type="entry name" value="CYTOSOLIC PHOSPHOLIPASE A2"/>
    <property type="match status" value="1"/>
</dbReference>
<dbReference type="GeneID" id="129323406"/>
<gene>
    <name evidence="15" type="primary">LOC129323406</name>
</gene>
<feature type="domain" description="PLA2c" evidence="13">
    <location>
        <begin position="317"/>
        <end position="857"/>
    </location>
</feature>
<evidence type="ECO:0000256" key="5">
    <source>
        <dbReference type="ARBA" id="ARBA00022723"/>
    </source>
</evidence>
<dbReference type="GO" id="GO:0031982">
    <property type="term" value="C:vesicle"/>
    <property type="evidence" value="ECO:0007669"/>
    <property type="project" value="TreeGrafter"/>
</dbReference>
<evidence type="ECO:0000256" key="1">
    <source>
        <dbReference type="ARBA" id="ARBA00004170"/>
    </source>
</evidence>
<keyword evidence="4 11" id="KW-0963">Cytoplasm</keyword>
<protein>
    <recommendedName>
        <fullName evidence="3 11">Phospholipase A2</fullName>
        <ecNumber evidence="3 11">3.1.1.4</ecNumber>
    </recommendedName>
</protein>
<dbReference type="PROSITE" id="PS51210">
    <property type="entry name" value="PLA2C"/>
    <property type="match status" value="1"/>
</dbReference>
<dbReference type="FunFam" id="2.60.40.150:FF:000030">
    <property type="entry name" value="Phospholipase A2"/>
    <property type="match status" value="1"/>
</dbReference>
<dbReference type="AlphaFoldDB" id="A0AA97IUN9"/>
<dbReference type="Pfam" id="PF01735">
    <property type="entry name" value="PLA2_B"/>
    <property type="match status" value="1"/>
</dbReference>